<accession>A0ABV8B7E4</accession>
<dbReference type="EMBL" id="JBHRZT010000068">
    <property type="protein sequence ID" value="MFC3885096.1"/>
    <property type="molecule type" value="Genomic_DNA"/>
</dbReference>
<protein>
    <submittedName>
        <fullName evidence="1">YolD-like family protein</fullName>
    </submittedName>
</protein>
<dbReference type="RefSeq" id="WP_377917180.1">
    <property type="nucleotide sequence ID" value="NZ_JBHRZT010000068.1"/>
</dbReference>
<dbReference type="Proteomes" id="UP001595752">
    <property type="component" value="Unassembled WGS sequence"/>
</dbReference>
<dbReference type="PANTHER" id="PTHR40051:SF1">
    <property type="entry name" value="YOLD-LIKE FAMILY PROTEIN"/>
    <property type="match status" value="1"/>
</dbReference>
<sequence length="114" mass="13595">MVKINDRGNLKWQPFLLPEHRSLLKELKKEEQKIEVPMLDQQRLEEFNQTICDAMAFNQPLEVAYYQNGKIERAICHVHYIDIHHRELRTLDKSNHICIIKMDKIIDIQLTDGD</sequence>
<dbReference type="Pfam" id="PF08863">
    <property type="entry name" value="YolD"/>
    <property type="match status" value="1"/>
</dbReference>
<keyword evidence="2" id="KW-1185">Reference proteome</keyword>
<organism evidence="1 2">
    <name type="scientific">Bacillus songklensis</name>
    <dbReference type="NCBI Taxonomy" id="1069116"/>
    <lineage>
        <taxon>Bacteria</taxon>
        <taxon>Bacillati</taxon>
        <taxon>Bacillota</taxon>
        <taxon>Bacilli</taxon>
        <taxon>Bacillales</taxon>
        <taxon>Bacillaceae</taxon>
        <taxon>Bacillus</taxon>
    </lineage>
</organism>
<gene>
    <name evidence="1" type="ORF">ACFOU2_17130</name>
</gene>
<evidence type="ECO:0000313" key="1">
    <source>
        <dbReference type="EMBL" id="MFC3885096.1"/>
    </source>
</evidence>
<name>A0ABV8B7E4_9BACI</name>
<proteinExistence type="predicted"/>
<dbReference type="InterPro" id="IPR014962">
    <property type="entry name" value="YolD"/>
</dbReference>
<evidence type="ECO:0000313" key="2">
    <source>
        <dbReference type="Proteomes" id="UP001595752"/>
    </source>
</evidence>
<reference evidence="2" key="1">
    <citation type="journal article" date="2019" name="Int. J. Syst. Evol. Microbiol.">
        <title>The Global Catalogue of Microorganisms (GCM) 10K type strain sequencing project: providing services to taxonomists for standard genome sequencing and annotation.</title>
        <authorList>
            <consortium name="The Broad Institute Genomics Platform"/>
            <consortium name="The Broad Institute Genome Sequencing Center for Infectious Disease"/>
            <person name="Wu L."/>
            <person name="Ma J."/>
        </authorList>
    </citation>
    <scope>NUCLEOTIDE SEQUENCE [LARGE SCALE GENOMIC DNA]</scope>
    <source>
        <strain evidence="2">CCUG 61889</strain>
    </source>
</reference>
<dbReference type="PANTHER" id="PTHR40051">
    <property type="entry name" value="IG HYPOTHETICAL 15966"/>
    <property type="match status" value="1"/>
</dbReference>
<comment type="caution">
    <text evidence="1">The sequence shown here is derived from an EMBL/GenBank/DDBJ whole genome shotgun (WGS) entry which is preliminary data.</text>
</comment>